<dbReference type="RefSeq" id="WP_166116735.1">
    <property type="nucleotide sequence ID" value="NZ_BAABDB010000041.1"/>
</dbReference>
<keyword evidence="3" id="KW-1185">Reference proteome</keyword>
<reference evidence="2 3" key="1">
    <citation type="submission" date="2020-08" db="EMBL/GenBank/DDBJ databases">
        <title>Genomic Encyclopedia of Type Strains, Phase IV (KMG-IV): sequencing the most valuable type-strain genomes for metagenomic binning, comparative biology and taxonomic classification.</title>
        <authorList>
            <person name="Goeker M."/>
        </authorList>
    </citation>
    <scope>NUCLEOTIDE SEQUENCE [LARGE SCALE GENOMIC DNA]</scope>
    <source>
        <strain evidence="2 3">DSM 4491</strain>
    </source>
</reference>
<dbReference type="Proteomes" id="UP000578000">
    <property type="component" value="Unassembled WGS sequence"/>
</dbReference>
<proteinExistence type="predicted"/>
<feature type="region of interest" description="Disordered" evidence="1">
    <location>
        <begin position="739"/>
        <end position="766"/>
    </location>
</feature>
<sequence length="1347" mass="149847">MADVAPITDINRRLKREDPATRSSIIIDQAAILDLDGPVIMLGDPGLGKSMLAQKIGQKAGFFYVRASSFVRNTQPERLVPNGECLVIDGLDEIASATAGGGVDAILGQLSKLGYPRFILSSREVDWRGAADRIKIEDDYGRAPTILHLLAFDHNDATLFLHRSFPSVDAESVLTHLADRGLDEIYKNPLTLRLIGEVAASAEVLPTSRAQLLDRACLLLVKEDNPRHQEAAHAHVTPEKLLLAAGAYAATQLLCDIAGLFNGPVGKTPNDCVHVGNIAVHLHAEAIEAALHTRLFEAESSQRFHLLHRVIAEYLGAKWLAHCFQSGVSKRRLFSLFGQGYGVPTSLRGLHAWMAHFDDTLAEVCVTADPYAVLRYGDAETVPVHIARRLLRALASLSDRDPFFRAEDWGRHPVSGLMRVELKDDILTLIGTPEQHKQLTLLLVEAMAGSKLTATLEPELRAMMLDKARPYSTRRCAADALRIMRRINNPAEAIEHLLAQGGEDDQRLAWDLLYDLGLETVARDMAVRTFYAHLDVTVSNAAQSDDKHVRLNERSVEALTSTQLEELLDVVQNYGERMITASGHHYNWQAVDLVHRAGLCALTVNPGMAAADIWRRLSWVGNNSCGKLESTKALTKWFGVHPAVRRAVQSHVVFDAGYEHFYRDATALHFCGLDLEPNANEVIALIEEFGRRRGNTGTDLKILEELVQLVPRGNVNAATVRQAAAKIGNGSPKFMARLDEWSKPPVHKGQTEREAGDQEREAQRTANRQTLRDTLAKDLSSVDLGTPNLLHDAACIYLGKRTDLCSGLSFGARPETRLTNVLGAELSERVMQGFMAICDRNDTPSASDIVEMHLDRKTSSAALVFVCGVAERLRHGLGVDHLTVEARESAFMALRWMGGLNAFIGIDLRPLENAVLCDDFAIERFFRTSIEPQLRRKVIHVKDLSFLDRDPRWRPLAGRLAVEWLHLFPSLPTTVLEELLDQATRHAKPAELQSLARKFRNRRYFRRTKLAWLALDFLVDFGAAYDMLVKVAAENPDFLWCIRDRVSCRWGDADQRLSVAHYQFIVERFSHAWPQTSHPKFGSNGDTNPWDATAIIENCGYAIGGDPSRDATTALEHLIAVADPSYVDPLRHALALQQRTRRDSEFTPVSVEGLTAVVNGGLPSTIDDMRAFFGDRIIALDDQMHSTATDMWEAYWNGAEPREENFCRNRLIEHISGQLPDAIRFVPEMHMPQQKRADIAVILGDISLPVEIKRQCHRELWTAPVEQLAARYLCDWHAKGRGAYIVLWFGNVPGKNLPAHPDGLQQPVTPDDLSAMLIDRLPEALRDVIDVYVVDVSSPAKKVSSSA</sequence>
<dbReference type="InterPro" id="IPR027417">
    <property type="entry name" value="P-loop_NTPase"/>
</dbReference>
<evidence type="ECO:0000313" key="3">
    <source>
        <dbReference type="Proteomes" id="UP000578000"/>
    </source>
</evidence>
<evidence type="ECO:0000256" key="1">
    <source>
        <dbReference type="SAM" id="MobiDB-lite"/>
    </source>
</evidence>
<dbReference type="EMBL" id="JACHIE010000021">
    <property type="protein sequence ID" value="MBB6458506.1"/>
    <property type="molecule type" value="Genomic_DNA"/>
</dbReference>
<protein>
    <submittedName>
        <fullName evidence="2">Uncharacterized protein</fullName>
    </submittedName>
</protein>
<name>A0A841QJB1_9PROT</name>
<dbReference type="SUPFAM" id="SSF52540">
    <property type="entry name" value="P-loop containing nucleoside triphosphate hydrolases"/>
    <property type="match status" value="1"/>
</dbReference>
<feature type="compositionally biased region" description="Basic and acidic residues" evidence="1">
    <location>
        <begin position="749"/>
        <end position="763"/>
    </location>
</feature>
<organism evidence="2 3">
    <name type="scientific">Acetobacter lovaniensis</name>
    <dbReference type="NCBI Taxonomy" id="104100"/>
    <lineage>
        <taxon>Bacteria</taxon>
        <taxon>Pseudomonadati</taxon>
        <taxon>Pseudomonadota</taxon>
        <taxon>Alphaproteobacteria</taxon>
        <taxon>Acetobacterales</taxon>
        <taxon>Acetobacteraceae</taxon>
        <taxon>Acetobacter</taxon>
    </lineage>
</organism>
<evidence type="ECO:0000313" key="2">
    <source>
        <dbReference type="EMBL" id="MBB6458506.1"/>
    </source>
</evidence>
<comment type="caution">
    <text evidence="2">The sequence shown here is derived from an EMBL/GenBank/DDBJ whole genome shotgun (WGS) entry which is preliminary data.</text>
</comment>
<gene>
    <name evidence="2" type="ORF">HNR55_003115</name>
</gene>
<accession>A0A841QJB1</accession>